<keyword evidence="3" id="KW-1185">Reference proteome</keyword>
<protein>
    <submittedName>
        <fullName evidence="2">Uncharacterized protein</fullName>
    </submittedName>
</protein>
<dbReference type="EMBL" id="JAIWYP010000002">
    <property type="protein sequence ID" value="KAH3867717.1"/>
    <property type="molecule type" value="Genomic_DNA"/>
</dbReference>
<keyword evidence="1" id="KW-0732">Signal</keyword>
<dbReference type="PROSITE" id="PS51257">
    <property type="entry name" value="PROKAR_LIPOPROTEIN"/>
    <property type="match status" value="1"/>
</dbReference>
<proteinExistence type="predicted"/>
<feature type="chain" id="PRO_5039676233" evidence="1">
    <location>
        <begin position="26"/>
        <end position="112"/>
    </location>
</feature>
<dbReference type="Proteomes" id="UP000828390">
    <property type="component" value="Unassembled WGS sequence"/>
</dbReference>
<name>A0A9D4M1X9_DREPO</name>
<gene>
    <name evidence="2" type="ORF">DPMN_030850</name>
</gene>
<accession>A0A9D4M1X9</accession>
<sequence length="112" mass="12134">MDSGVKFSILVMGVVISCCTTPGQTQELIASTGEHSDDFRISGSIFVLHVHEIPDSLTDLLLDHIEKYGHVIVKFAGYPISIVPDADALNRLLHESAHHSNNVSIAQDLLNG</sequence>
<reference evidence="2" key="2">
    <citation type="submission" date="2020-11" db="EMBL/GenBank/DDBJ databases">
        <authorList>
            <person name="McCartney M.A."/>
            <person name="Auch B."/>
            <person name="Kono T."/>
            <person name="Mallez S."/>
            <person name="Becker A."/>
            <person name="Gohl D.M."/>
            <person name="Silverstein K.A.T."/>
            <person name="Koren S."/>
            <person name="Bechman K.B."/>
            <person name="Herman A."/>
            <person name="Abrahante J.E."/>
            <person name="Garbe J."/>
        </authorList>
    </citation>
    <scope>NUCLEOTIDE SEQUENCE</scope>
    <source>
        <strain evidence="2">Duluth1</strain>
        <tissue evidence="2">Whole animal</tissue>
    </source>
</reference>
<reference evidence="2" key="1">
    <citation type="journal article" date="2019" name="bioRxiv">
        <title>The Genome of the Zebra Mussel, Dreissena polymorpha: A Resource for Invasive Species Research.</title>
        <authorList>
            <person name="McCartney M.A."/>
            <person name="Auch B."/>
            <person name="Kono T."/>
            <person name="Mallez S."/>
            <person name="Zhang Y."/>
            <person name="Obille A."/>
            <person name="Becker A."/>
            <person name="Abrahante J.E."/>
            <person name="Garbe J."/>
            <person name="Badalamenti J.P."/>
            <person name="Herman A."/>
            <person name="Mangelson H."/>
            <person name="Liachko I."/>
            <person name="Sullivan S."/>
            <person name="Sone E.D."/>
            <person name="Koren S."/>
            <person name="Silverstein K.A.T."/>
            <person name="Beckman K.B."/>
            <person name="Gohl D.M."/>
        </authorList>
    </citation>
    <scope>NUCLEOTIDE SEQUENCE</scope>
    <source>
        <strain evidence="2">Duluth1</strain>
        <tissue evidence="2">Whole animal</tissue>
    </source>
</reference>
<organism evidence="2 3">
    <name type="scientific">Dreissena polymorpha</name>
    <name type="common">Zebra mussel</name>
    <name type="synonym">Mytilus polymorpha</name>
    <dbReference type="NCBI Taxonomy" id="45954"/>
    <lineage>
        <taxon>Eukaryota</taxon>
        <taxon>Metazoa</taxon>
        <taxon>Spiralia</taxon>
        <taxon>Lophotrochozoa</taxon>
        <taxon>Mollusca</taxon>
        <taxon>Bivalvia</taxon>
        <taxon>Autobranchia</taxon>
        <taxon>Heteroconchia</taxon>
        <taxon>Euheterodonta</taxon>
        <taxon>Imparidentia</taxon>
        <taxon>Neoheterodontei</taxon>
        <taxon>Myida</taxon>
        <taxon>Dreissenoidea</taxon>
        <taxon>Dreissenidae</taxon>
        <taxon>Dreissena</taxon>
    </lineage>
</organism>
<dbReference type="AlphaFoldDB" id="A0A9D4M1X9"/>
<comment type="caution">
    <text evidence="2">The sequence shown here is derived from an EMBL/GenBank/DDBJ whole genome shotgun (WGS) entry which is preliminary data.</text>
</comment>
<evidence type="ECO:0000313" key="3">
    <source>
        <dbReference type="Proteomes" id="UP000828390"/>
    </source>
</evidence>
<evidence type="ECO:0000313" key="2">
    <source>
        <dbReference type="EMBL" id="KAH3867717.1"/>
    </source>
</evidence>
<evidence type="ECO:0000256" key="1">
    <source>
        <dbReference type="SAM" id="SignalP"/>
    </source>
</evidence>
<feature type="signal peptide" evidence="1">
    <location>
        <begin position="1"/>
        <end position="25"/>
    </location>
</feature>